<evidence type="ECO:0000313" key="3">
    <source>
        <dbReference type="Proteomes" id="UP000017861"/>
    </source>
</evidence>
<organism evidence="2 3">
    <name type="scientific">Trypanosoma cruzi Dm28c</name>
    <dbReference type="NCBI Taxonomy" id="1416333"/>
    <lineage>
        <taxon>Eukaryota</taxon>
        <taxon>Discoba</taxon>
        <taxon>Euglenozoa</taxon>
        <taxon>Kinetoplastea</taxon>
        <taxon>Metakinetoplastina</taxon>
        <taxon>Trypanosomatida</taxon>
        <taxon>Trypanosomatidae</taxon>
        <taxon>Trypanosoma</taxon>
        <taxon>Schizotrypanum</taxon>
    </lineage>
</organism>
<dbReference type="Proteomes" id="UP000017861">
    <property type="component" value="Unassembled WGS sequence"/>
</dbReference>
<evidence type="ECO:0000313" key="2">
    <source>
        <dbReference type="EMBL" id="ESS61070.1"/>
    </source>
</evidence>
<proteinExistence type="predicted"/>
<dbReference type="VEuPathDB" id="TriTrypDB:TCDM_11361"/>
<feature type="compositionally biased region" description="Low complexity" evidence="1">
    <location>
        <begin position="172"/>
        <end position="182"/>
    </location>
</feature>
<dbReference type="AlphaFoldDB" id="V5AK92"/>
<reference evidence="2 3" key="1">
    <citation type="journal article" date="2014" name="Genome Announc.">
        <title>Trypanosoma cruzi Clone Dm28c Draft Genome Sequence.</title>
        <authorList>
            <person name="Grisard E.C."/>
            <person name="Teixeira S.M."/>
            <person name="de Almeida L.G."/>
            <person name="Stoco P.H."/>
            <person name="Gerber A.L."/>
            <person name="Talavera-Lopez C."/>
            <person name="Lima O.C."/>
            <person name="Andersson B."/>
            <person name="de Vasconcelos A.T."/>
        </authorList>
    </citation>
    <scope>NUCLEOTIDE SEQUENCE [LARGE SCALE GENOMIC DNA]</scope>
    <source>
        <strain evidence="2 3">Dm28c</strain>
    </source>
</reference>
<evidence type="ECO:0000256" key="1">
    <source>
        <dbReference type="SAM" id="MobiDB-lite"/>
    </source>
</evidence>
<dbReference type="OrthoDB" id="10321244at2759"/>
<dbReference type="EMBL" id="AYLP01000343">
    <property type="protein sequence ID" value="ESS61070.1"/>
    <property type="molecule type" value="Genomic_DNA"/>
</dbReference>
<feature type="region of interest" description="Disordered" evidence="1">
    <location>
        <begin position="165"/>
        <end position="218"/>
    </location>
</feature>
<protein>
    <submittedName>
        <fullName evidence="2">Uncharacterized protein</fullName>
    </submittedName>
</protein>
<gene>
    <name evidence="2" type="ORF">TCDM_11361</name>
</gene>
<comment type="caution">
    <text evidence="2">The sequence shown here is derived from an EMBL/GenBank/DDBJ whole genome shotgun (WGS) entry which is preliminary data.</text>
</comment>
<sequence length="301" mass="32711">MPRRKGRRVHRMAGACRCGRDSIPGTTRTSCPEWRLCAKARCDSCPLLDMPARALRIKSNPLCRWCRPFLTEVSGPRLPPPEALPDVSTANPCLPASGGLTSSCPTCGRVRSSVHNMKAHARRTNSETPIVTEGLKCGSCDSSTVFPTGASRAVHYQKCQAYQRAKKGQHTSASSNDSRSPSATPLLQPHQPLSPRQSTGGPTAHAVGMPPSSTTEHPTIWEHTLSYDSTVQDGKTVHIATDGPQAINEQWQQSITKQIFPFSQHRKTSPSHSQLPPMNSLRNTALSCNTSWCHPGPLSTH</sequence>
<name>V5AK92_TRYCR</name>
<accession>V5AK92</accession>